<evidence type="ECO:0000256" key="2">
    <source>
        <dbReference type="SAM" id="SignalP"/>
    </source>
</evidence>
<comment type="caution">
    <text evidence="3">The sequence shown here is derived from an EMBL/GenBank/DDBJ whole genome shotgun (WGS) entry which is preliminary data.</text>
</comment>
<dbReference type="EMBL" id="AUBJ02000001">
    <property type="protein sequence ID" value="MCP2333974.1"/>
    <property type="molecule type" value="Genomic_DNA"/>
</dbReference>
<keyword evidence="2" id="KW-0732">Signal</keyword>
<evidence type="ECO:0000256" key="1">
    <source>
        <dbReference type="SAM" id="MobiDB-lite"/>
    </source>
</evidence>
<dbReference type="Proteomes" id="UP000791080">
    <property type="component" value="Unassembled WGS sequence"/>
</dbReference>
<evidence type="ECO:0008006" key="5">
    <source>
        <dbReference type="Google" id="ProtNLM"/>
    </source>
</evidence>
<reference evidence="3 4" key="1">
    <citation type="submission" date="2022-06" db="EMBL/GenBank/DDBJ databases">
        <title>Genomic Encyclopedia of Type Strains, Phase I: the one thousand microbial genomes (KMG-I) project.</title>
        <authorList>
            <person name="Kyrpides N."/>
        </authorList>
    </citation>
    <scope>NUCLEOTIDE SEQUENCE [LARGE SCALE GENOMIC DNA]</scope>
    <source>
        <strain evidence="3 4">DSM 43889</strain>
    </source>
</reference>
<protein>
    <recommendedName>
        <fullName evidence="5">DUF3558 domain-containing protein</fullName>
    </recommendedName>
</protein>
<dbReference type="RefSeq" id="WP_026418655.1">
    <property type="nucleotide sequence ID" value="NZ_AUBJ02000001.1"/>
</dbReference>
<keyword evidence="4" id="KW-1185">Reference proteome</keyword>
<feature type="signal peptide" evidence="2">
    <location>
        <begin position="1"/>
        <end position="31"/>
    </location>
</feature>
<feature type="region of interest" description="Disordered" evidence="1">
    <location>
        <begin position="38"/>
        <end position="60"/>
    </location>
</feature>
<dbReference type="InterPro" id="IPR024520">
    <property type="entry name" value="DUF3558"/>
</dbReference>
<name>A0ABT1JP77_ACTCY</name>
<sequence length="199" mass="20779">MTRSLSTRRWTAAPTAFVLAGAIAGCTTAEAGRSLPVEEGPTAVDTSSAHPGASGTPDATVGEKLAAMHPCEVLSDEQLDGIGLDPATATLDDVGVIYACNYRPGPGIRPSVALNLDTYGGVDTLELTNYQPEETQVGSLRALRITDSLDIEFCQFALDLDGEATVSVMVRGIRDGGSTDEPCEMAERVATAVEPLLPR</sequence>
<gene>
    <name evidence="3" type="ORF">G443_004244</name>
</gene>
<dbReference type="Pfam" id="PF12079">
    <property type="entry name" value="DUF3558"/>
    <property type="match status" value="1"/>
</dbReference>
<dbReference type="PROSITE" id="PS51257">
    <property type="entry name" value="PROKAR_LIPOPROTEIN"/>
    <property type="match status" value="1"/>
</dbReference>
<evidence type="ECO:0000313" key="4">
    <source>
        <dbReference type="Proteomes" id="UP000791080"/>
    </source>
</evidence>
<organism evidence="3 4">
    <name type="scientific">Actinoalloteichus caeruleus DSM 43889</name>
    <dbReference type="NCBI Taxonomy" id="1120930"/>
    <lineage>
        <taxon>Bacteria</taxon>
        <taxon>Bacillati</taxon>
        <taxon>Actinomycetota</taxon>
        <taxon>Actinomycetes</taxon>
        <taxon>Pseudonocardiales</taxon>
        <taxon>Pseudonocardiaceae</taxon>
        <taxon>Actinoalloteichus</taxon>
        <taxon>Actinoalloteichus cyanogriseus</taxon>
    </lineage>
</organism>
<feature type="chain" id="PRO_5046074230" description="DUF3558 domain-containing protein" evidence="2">
    <location>
        <begin position="32"/>
        <end position="199"/>
    </location>
</feature>
<evidence type="ECO:0000313" key="3">
    <source>
        <dbReference type="EMBL" id="MCP2333974.1"/>
    </source>
</evidence>
<accession>A0ABT1JP77</accession>
<proteinExistence type="predicted"/>